<dbReference type="ExpressionAtlas" id="A0A3L6EUN1">
    <property type="expression patterns" value="baseline and differential"/>
</dbReference>
<dbReference type="AlphaFoldDB" id="A0A3L6EUN1"/>
<organism evidence="16">
    <name type="scientific">Zea mays</name>
    <name type="common">Maize</name>
    <dbReference type="NCBI Taxonomy" id="4577"/>
    <lineage>
        <taxon>Eukaryota</taxon>
        <taxon>Viridiplantae</taxon>
        <taxon>Streptophyta</taxon>
        <taxon>Embryophyta</taxon>
        <taxon>Tracheophyta</taxon>
        <taxon>Spermatophyta</taxon>
        <taxon>Magnoliopsida</taxon>
        <taxon>Liliopsida</taxon>
        <taxon>Poales</taxon>
        <taxon>Poaceae</taxon>
        <taxon>PACMAD clade</taxon>
        <taxon>Panicoideae</taxon>
        <taxon>Andropogonodae</taxon>
        <taxon>Andropogoneae</taxon>
        <taxon>Tripsacinae</taxon>
        <taxon>Zea</taxon>
    </lineage>
</organism>
<keyword evidence="7 12" id="KW-0378">Hydrolase</keyword>
<keyword evidence="14" id="KW-0812">Transmembrane</keyword>
<keyword evidence="6 12" id="KW-0064">Aspartyl protease</keyword>
<dbReference type="SUPFAM" id="SSF50630">
    <property type="entry name" value="Acid proteases"/>
    <property type="match status" value="1"/>
</dbReference>
<dbReference type="FunFam" id="2.40.70.10:FF:000014">
    <property type="entry name" value="Aspartyl protease family protein 1"/>
    <property type="match status" value="1"/>
</dbReference>
<comment type="similarity">
    <text evidence="2 12">Belongs to the peptidase A1 family.</text>
</comment>
<sequence>MSRPPQTHQPRPPPRPHLSCNACTARLPVLDLGAPRHHVMAHARYSHRRTGLLLAVAVAVVVVASLVAAADASSFGFDLHHRFSPVVRRWAEARGGPLAADRWPARGTPEYYSALSRHDRARRALAGGADDGLLTFAAGNDTYQSGTLYYAEVELGTPNATFLVALDTGSDLFWVPCDCRQCATIPSANATGPDAPPLRPYSPRRSSTSEQVACDNPLCGRRNGCSAATNGSCPYEVQYVSANTSSSGVLVQDVLHLTRERPGPGAAGEALQAPVVFGCGQVQTGAFLDGGGGAVDGLMGLGMGKVSVPSALAASGLVASDSFSMCFGDDGVGRVNFGDAGSRGQAETPFTVRSLNPTYNVSFTSIGVGSESVAAEFAAVMDSGTSFTYLSDPEYTQLATKFNSQVSERRVNFSSGSADPFPFEYCYRLSPNQTEVAMPDVSLTAKGGALFPVTQPFIPVGDTTGRAVGYCLAIMRNDMAIGIDIIGQNFMTGLKVVFDRERSVLGWEKFDCYRNARVADAPDGSPGPSSAPAAGPTKITPRQNDGSGSGYPGAAPLPRSAGSRNAAAALGLGCLYLLLAAALV</sequence>
<dbReference type="EMBL" id="NCVQ01000006">
    <property type="protein sequence ID" value="PWZ24772.1"/>
    <property type="molecule type" value="Genomic_DNA"/>
</dbReference>
<dbReference type="InterPro" id="IPR032799">
    <property type="entry name" value="TAXi_C"/>
</dbReference>
<evidence type="ECO:0000256" key="8">
    <source>
        <dbReference type="ARBA" id="ARBA00023136"/>
    </source>
</evidence>
<evidence type="ECO:0000256" key="9">
    <source>
        <dbReference type="ARBA" id="ARBA00023180"/>
    </source>
</evidence>
<keyword evidence="8 14" id="KW-0472">Membrane</keyword>
<keyword evidence="4 12" id="KW-0645">Protease</keyword>
<feature type="active site" evidence="11">
    <location>
        <position position="167"/>
    </location>
</feature>
<evidence type="ECO:0000256" key="10">
    <source>
        <dbReference type="ARBA" id="ARBA00023288"/>
    </source>
</evidence>
<keyword evidence="10" id="KW-0449">Lipoprotein</keyword>
<dbReference type="PROSITE" id="PS51767">
    <property type="entry name" value="PEPTIDASE_A1"/>
    <property type="match status" value="1"/>
</dbReference>
<dbReference type="GO" id="GO:0004190">
    <property type="term" value="F:aspartic-type endopeptidase activity"/>
    <property type="evidence" value="ECO:0007669"/>
    <property type="project" value="UniProtKB-KW"/>
</dbReference>
<feature type="domain" description="Peptidase A1" evidence="15">
    <location>
        <begin position="149"/>
        <end position="508"/>
    </location>
</feature>
<evidence type="ECO:0000256" key="5">
    <source>
        <dbReference type="ARBA" id="ARBA00022729"/>
    </source>
</evidence>
<accession>A0A3L6EUN1</accession>
<feature type="region of interest" description="Disordered" evidence="13">
    <location>
        <begin position="521"/>
        <end position="556"/>
    </location>
</feature>
<dbReference type="Pfam" id="PF14541">
    <property type="entry name" value="TAXi_C"/>
    <property type="match status" value="1"/>
</dbReference>
<evidence type="ECO:0000256" key="4">
    <source>
        <dbReference type="ARBA" id="ARBA00022670"/>
    </source>
</evidence>
<dbReference type="InterPro" id="IPR032861">
    <property type="entry name" value="TAXi_N"/>
</dbReference>
<feature type="compositionally biased region" description="Low complexity" evidence="13">
    <location>
        <begin position="521"/>
        <end position="536"/>
    </location>
</feature>
<comment type="caution">
    <text evidence="16">The sequence shown here is derived from an EMBL/GenBank/DDBJ whole genome shotgun (WGS) entry which is preliminary data.</text>
</comment>
<evidence type="ECO:0000256" key="1">
    <source>
        <dbReference type="ARBA" id="ARBA00004193"/>
    </source>
</evidence>
<keyword evidence="5" id="KW-0732">Signal</keyword>
<evidence type="ECO:0000256" key="11">
    <source>
        <dbReference type="PIRSR" id="PIRSR601461-1"/>
    </source>
</evidence>
<evidence type="ECO:0000256" key="7">
    <source>
        <dbReference type="ARBA" id="ARBA00022801"/>
    </source>
</evidence>
<dbReference type="GO" id="GO:0006508">
    <property type="term" value="P:proteolysis"/>
    <property type="evidence" value="ECO:0007669"/>
    <property type="project" value="UniProtKB-KW"/>
</dbReference>
<evidence type="ECO:0000256" key="3">
    <source>
        <dbReference type="ARBA" id="ARBA00022475"/>
    </source>
</evidence>
<gene>
    <name evidence="16" type="primary">APF1_4</name>
    <name evidence="16" type="ORF">Zm00014a_038658</name>
</gene>
<dbReference type="Proteomes" id="UP000251960">
    <property type="component" value="Chromosome 5"/>
</dbReference>
<evidence type="ECO:0000256" key="6">
    <source>
        <dbReference type="ARBA" id="ARBA00022750"/>
    </source>
</evidence>
<dbReference type="FunFam" id="2.40.70.10:FF:000012">
    <property type="entry name" value="Aspartyl protease family protein 1"/>
    <property type="match status" value="1"/>
</dbReference>
<dbReference type="Pfam" id="PF14543">
    <property type="entry name" value="TAXi_N"/>
    <property type="match status" value="1"/>
</dbReference>
<dbReference type="InterPro" id="IPR001969">
    <property type="entry name" value="Aspartic_peptidase_AS"/>
</dbReference>
<evidence type="ECO:0000256" key="14">
    <source>
        <dbReference type="SAM" id="Phobius"/>
    </source>
</evidence>
<feature type="transmembrane region" description="Helical" evidence="14">
    <location>
        <begin position="50"/>
        <end position="70"/>
    </location>
</feature>
<dbReference type="InterPro" id="IPR033121">
    <property type="entry name" value="PEPTIDASE_A1"/>
</dbReference>
<protein>
    <submittedName>
        <fullName evidence="16">Aspartyl protease family protein 1</fullName>
    </submittedName>
</protein>
<dbReference type="InterPro" id="IPR021109">
    <property type="entry name" value="Peptidase_aspartic_dom_sf"/>
</dbReference>
<reference evidence="16" key="1">
    <citation type="journal article" date="2018" name="Nat. Genet.">
        <title>Extensive intraspecific gene order and gene structural variations between Mo17 and other maize genomes.</title>
        <authorList>
            <person name="Sun S."/>
            <person name="Zhou Y."/>
            <person name="Chen J."/>
            <person name="Shi J."/>
            <person name="Zhao H."/>
            <person name="Zhao H."/>
            <person name="Song W."/>
            <person name="Zhang M."/>
            <person name="Cui Y."/>
            <person name="Dong X."/>
            <person name="Liu H."/>
            <person name="Ma X."/>
            <person name="Jiao Y."/>
            <person name="Wang B."/>
            <person name="Wei X."/>
            <person name="Stein J.C."/>
            <person name="Glaubitz J.C."/>
            <person name="Lu F."/>
            <person name="Yu G."/>
            <person name="Liang C."/>
            <person name="Fengler K."/>
            <person name="Li B."/>
            <person name="Rafalski A."/>
            <person name="Schnable P.S."/>
            <person name="Ware D.H."/>
            <person name="Buckler E.S."/>
            <person name="Lai J."/>
        </authorList>
    </citation>
    <scope>NUCLEOTIDE SEQUENCE [LARGE SCALE GENOMIC DNA]</scope>
    <source>
        <tissue evidence="16">Seedling</tissue>
    </source>
</reference>
<dbReference type="PANTHER" id="PTHR13683">
    <property type="entry name" value="ASPARTYL PROTEASES"/>
    <property type="match status" value="1"/>
</dbReference>
<name>A0A3L6EUN1_MAIZE</name>
<dbReference type="GO" id="GO:0005886">
    <property type="term" value="C:plasma membrane"/>
    <property type="evidence" value="ECO:0007669"/>
    <property type="project" value="UniProtKB-SubCell"/>
</dbReference>
<keyword evidence="14" id="KW-1133">Transmembrane helix</keyword>
<dbReference type="InterPro" id="IPR001461">
    <property type="entry name" value="Aspartic_peptidase_A1"/>
</dbReference>
<dbReference type="PROSITE" id="PS00141">
    <property type="entry name" value="ASP_PROTEASE"/>
    <property type="match status" value="1"/>
</dbReference>
<dbReference type="PRINTS" id="PR00792">
    <property type="entry name" value="PEPSIN"/>
</dbReference>
<comment type="subcellular location">
    <subcellularLocation>
        <location evidence="1">Cell membrane</location>
        <topology evidence="1">Lipid-anchor</topology>
    </subcellularLocation>
</comment>
<keyword evidence="3" id="KW-1003">Cell membrane</keyword>
<evidence type="ECO:0000313" key="16">
    <source>
        <dbReference type="EMBL" id="PWZ24772.1"/>
    </source>
</evidence>
<dbReference type="PANTHER" id="PTHR13683:SF871">
    <property type="entry name" value="OS06G0717900 PROTEIN"/>
    <property type="match status" value="1"/>
</dbReference>
<evidence type="ECO:0000256" key="13">
    <source>
        <dbReference type="SAM" id="MobiDB-lite"/>
    </source>
</evidence>
<feature type="region of interest" description="Disordered" evidence="13">
    <location>
        <begin position="190"/>
        <end position="209"/>
    </location>
</feature>
<feature type="active site" evidence="11">
    <location>
        <position position="382"/>
    </location>
</feature>
<proteinExistence type="inferred from homology"/>
<dbReference type="Gene3D" id="2.40.70.10">
    <property type="entry name" value="Acid Proteases"/>
    <property type="match status" value="2"/>
</dbReference>
<evidence type="ECO:0000256" key="2">
    <source>
        <dbReference type="ARBA" id="ARBA00007447"/>
    </source>
</evidence>
<evidence type="ECO:0000256" key="12">
    <source>
        <dbReference type="RuleBase" id="RU000454"/>
    </source>
</evidence>
<evidence type="ECO:0000259" key="15">
    <source>
        <dbReference type="PROSITE" id="PS51767"/>
    </source>
</evidence>
<keyword evidence="9" id="KW-0325">Glycoprotein</keyword>